<evidence type="ECO:0000313" key="2">
    <source>
        <dbReference type="EMBL" id="MBB3979789.1"/>
    </source>
</evidence>
<protein>
    <submittedName>
        <fullName evidence="2">Uncharacterized protein</fullName>
    </submittedName>
</protein>
<feature type="region of interest" description="Disordered" evidence="1">
    <location>
        <begin position="1"/>
        <end position="26"/>
    </location>
</feature>
<organism evidence="2 3">
    <name type="scientific">Mycoplana azooxidifex</name>
    <dbReference type="NCBI Taxonomy" id="1636188"/>
    <lineage>
        <taxon>Bacteria</taxon>
        <taxon>Pseudomonadati</taxon>
        <taxon>Pseudomonadota</taxon>
        <taxon>Alphaproteobacteria</taxon>
        <taxon>Hyphomicrobiales</taxon>
        <taxon>Rhizobiaceae</taxon>
        <taxon>Mycoplana</taxon>
    </lineage>
</organism>
<name>A0A7W6GNA8_9HYPH</name>
<reference evidence="2 3" key="1">
    <citation type="submission" date="2020-08" db="EMBL/GenBank/DDBJ databases">
        <title>Genomic Encyclopedia of Type Strains, Phase IV (KMG-IV): sequencing the most valuable type-strain genomes for metagenomic binning, comparative biology and taxonomic classification.</title>
        <authorList>
            <person name="Goeker M."/>
        </authorList>
    </citation>
    <scope>NUCLEOTIDE SEQUENCE [LARGE SCALE GENOMIC DNA]</scope>
    <source>
        <strain evidence="2 3">DSM 100211</strain>
    </source>
</reference>
<evidence type="ECO:0000256" key="1">
    <source>
        <dbReference type="SAM" id="MobiDB-lite"/>
    </source>
</evidence>
<sequence length="43" mass="4640">MPMPSANLSRASVPSPWDGDDVQQLDGSALASPFRRVAKIEIE</sequence>
<gene>
    <name evidence="2" type="ORF">GGQ64_005034</name>
</gene>
<dbReference type="Proteomes" id="UP000574761">
    <property type="component" value="Unassembled WGS sequence"/>
</dbReference>
<feature type="compositionally biased region" description="Polar residues" evidence="1">
    <location>
        <begin position="1"/>
        <end position="12"/>
    </location>
</feature>
<proteinExistence type="predicted"/>
<comment type="caution">
    <text evidence="2">The sequence shown here is derived from an EMBL/GenBank/DDBJ whole genome shotgun (WGS) entry which is preliminary data.</text>
</comment>
<dbReference type="EMBL" id="JACIEE010000013">
    <property type="protein sequence ID" value="MBB3979789.1"/>
    <property type="molecule type" value="Genomic_DNA"/>
</dbReference>
<accession>A0A7W6GNA8</accession>
<dbReference type="AlphaFoldDB" id="A0A7W6GNA8"/>
<evidence type="ECO:0000313" key="3">
    <source>
        <dbReference type="Proteomes" id="UP000574761"/>
    </source>
</evidence>
<keyword evidence="3" id="KW-1185">Reference proteome</keyword>